<dbReference type="PANTHER" id="PTHR36853">
    <property type="entry name" value="EXPRESSED PROTEIN"/>
    <property type="match status" value="1"/>
</dbReference>
<keyword evidence="1" id="KW-1133">Transmembrane helix</keyword>
<reference evidence="5 6" key="1">
    <citation type="submission" date="2019-10" db="EMBL/GenBank/DDBJ databases">
        <authorList>
            <person name="Palmer J.M."/>
        </authorList>
    </citation>
    <scope>NUCLEOTIDE SEQUENCE [LARGE SCALE GENOMIC DNA]</scope>
    <source>
        <strain evidence="5 6">TWF694</strain>
    </source>
</reference>
<evidence type="ECO:0000313" key="5">
    <source>
        <dbReference type="EMBL" id="KAK6541200.1"/>
    </source>
</evidence>
<dbReference type="Pfam" id="PF21656">
    <property type="entry name" value="DUF6859"/>
    <property type="match status" value="1"/>
</dbReference>
<feature type="signal peptide" evidence="2">
    <location>
        <begin position="1"/>
        <end position="20"/>
    </location>
</feature>
<dbReference type="PANTHER" id="PTHR36853:SF1">
    <property type="entry name" value="DUF3844 DOMAIN-CONTAINING PROTEIN"/>
    <property type="match status" value="1"/>
</dbReference>
<keyword evidence="1" id="KW-0812">Transmembrane</keyword>
<dbReference type="Pfam" id="PF12955">
    <property type="entry name" value="Vps3844_C"/>
    <property type="match status" value="1"/>
</dbReference>
<organism evidence="5 6">
    <name type="scientific">Orbilia ellipsospora</name>
    <dbReference type="NCBI Taxonomy" id="2528407"/>
    <lineage>
        <taxon>Eukaryota</taxon>
        <taxon>Fungi</taxon>
        <taxon>Dikarya</taxon>
        <taxon>Ascomycota</taxon>
        <taxon>Pezizomycotina</taxon>
        <taxon>Orbiliomycetes</taxon>
        <taxon>Orbiliales</taxon>
        <taxon>Orbiliaceae</taxon>
        <taxon>Orbilia</taxon>
    </lineage>
</organism>
<evidence type="ECO:0000313" key="6">
    <source>
        <dbReference type="Proteomes" id="UP001365542"/>
    </source>
</evidence>
<dbReference type="InterPro" id="IPR024382">
    <property type="entry name" value="Vps3844_C"/>
</dbReference>
<keyword evidence="2" id="KW-0732">Signal</keyword>
<feature type="domain" description="Vacuolar sorting protein Vps3844 N-terminal" evidence="4">
    <location>
        <begin position="43"/>
        <end position="135"/>
    </location>
</feature>
<feature type="chain" id="PRO_5043631452" description="DUF3844 domain-containing protein" evidence="2">
    <location>
        <begin position="21"/>
        <end position="445"/>
    </location>
</feature>
<proteinExistence type="predicted"/>
<keyword evidence="6" id="KW-1185">Reference proteome</keyword>
<evidence type="ECO:0008006" key="7">
    <source>
        <dbReference type="Google" id="ProtNLM"/>
    </source>
</evidence>
<dbReference type="InterPro" id="IPR053065">
    <property type="entry name" value="Archenteron_Induction-Rel"/>
</dbReference>
<dbReference type="EMBL" id="JAVHJO010000004">
    <property type="protein sequence ID" value="KAK6541200.1"/>
    <property type="molecule type" value="Genomic_DNA"/>
</dbReference>
<feature type="transmembrane region" description="Helical" evidence="1">
    <location>
        <begin position="401"/>
        <end position="421"/>
    </location>
</feature>
<keyword evidence="1" id="KW-0472">Membrane</keyword>
<gene>
    <name evidence="5" type="ORF">TWF694_008567</name>
</gene>
<dbReference type="GO" id="GO:0005783">
    <property type="term" value="C:endoplasmic reticulum"/>
    <property type="evidence" value="ECO:0007669"/>
    <property type="project" value="TreeGrafter"/>
</dbReference>
<evidence type="ECO:0000256" key="1">
    <source>
        <dbReference type="SAM" id="Phobius"/>
    </source>
</evidence>
<protein>
    <recommendedName>
        <fullName evidence="7">DUF3844 domain-containing protein</fullName>
    </recommendedName>
</protein>
<evidence type="ECO:0000256" key="2">
    <source>
        <dbReference type="SAM" id="SignalP"/>
    </source>
</evidence>
<name>A0AAV9XHE7_9PEZI</name>
<dbReference type="Proteomes" id="UP001365542">
    <property type="component" value="Unassembled WGS sequence"/>
</dbReference>
<sequence>MKTTLVSSIAAILSLQTVSAANAPFYTWPNAHSASRTDKVELLSHAEARLSFASRLGLSQFHSIGVGINVYKLQRVAGAQRRLWTDKDELEGTIMVNIGGVAKVNEFWSESPNFEIEDSPSFDDMGSMVKRLESQAENVMDSDTKTLYSNADGGFVDVVSPRRDTGVDLSANLNQWSVFESAIGESEASRFKSDDLSDVSFFEEYMVLKSLAEKTIEQVIAEKATLFVQIGSLETIARKEGVNSQKHKVASKLMSNILKDVVKATAAYPSIIGLIPPAAKNAKRGQNIELVGEFDISLVKRKEAPLAPTHAPKFSADGTSAASPLQRDENKIARPRPGCFQSQDTCGNVTNSCNGRGKCIKSTTQSNCWSCLCNPTVVKVNGLNKTTYWGGNACQKKDVSVPFLLFTSFAIGLTFALLWTINKMIGMGEEELPGELSAGVAIVRK</sequence>
<comment type="caution">
    <text evidence="5">The sequence shown here is derived from an EMBL/GenBank/DDBJ whole genome shotgun (WGS) entry which is preliminary data.</text>
</comment>
<dbReference type="InterPro" id="IPR049205">
    <property type="entry name" value="Vps3844_N"/>
</dbReference>
<evidence type="ECO:0000259" key="3">
    <source>
        <dbReference type="Pfam" id="PF12955"/>
    </source>
</evidence>
<accession>A0AAV9XHE7</accession>
<evidence type="ECO:0000259" key="4">
    <source>
        <dbReference type="Pfam" id="PF21656"/>
    </source>
</evidence>
<dbReference type="AlphaFoldDB" id="A0AAV9XHE7"/>
<feature type="domain" description="Vacuolar sorting protein Vps3844 C-terminal" evidence="3">
    <location>
        <begin position="339"/>
        <end position="438"/>
    </location>
</feature>